<dbReference type="OrthoDB" id="62952at2759"/>
<reference evidence="2 3" key="1">
    <citation type="submission" date="2015-07" db="EMBL/GenBank/DDBJ databases">
        <title>Comparative genomics of the Sigatoka disease complex on banana suggests a link between parallel evolutionary changes in Pseudocercospora fijiensis and Pseudocercospora eumusae and increased virulence on the banana host.</title>
        <authorList>
            <person name="Chang T.-C."/>
            <person name="Salvucci A."/>
            <person name="Crous P.W."/>
            <person name="Stergiopoulos I."/>
        </authorList>
    </citation>
    <scope>NUCLEOTIDE SEQUENCE [LARGE SCALE GENOMIC DNA]</scope>
    <source>
        <strain evidence="2 3">CBS 114824</strain>
    </source>
</reference>
<comment type="caution">
    <text evidence="2">The sequence shown here is derived from an EMBL/GenBank/DDBJ whole genome shotgun (WGS) entry which is preliminary data.</text>
</comment>
<sequence length="362" mass="41071">MVTYTPEQHQTKRRKRSGPNLTQHSFVPQIRLPKCECPGRPFLNRCPTCGRQTALVVSEVEDEESDSGAESDVSELADVLSYPATQRGAEQQSSLQTGIGEETLPVPDAFPFERLPQELKDVVYEHCTIEHFSLPTKPIPPTCLVAFRSAKVPIHYHLRHAPFPGLLGVNRKIGHDYQKVVRQHTTIVFNDHNHFRWQPLDLSQARARHLRHVQHAEFNFDGMCRASPSGCRIASDLAYSLTWIKRTINHFPGLRTVTIRLGLWWSDNLAHDSSWPNSPHDSALLDVLRQFAEVQLLKKMEVYRKPGKDIDLHLTDSEIQAAMWVVWEQGKGFRPPPLLSGVYCGGSEYTFQCRGGFCGVPH</sequence>
<gene>
    <name evidence="2" type="ORF">AC578_10861</name>
</gene>
<evidence type="ECO:0000313" key="2">
    <source>
        <dbReference type="EMBL" id="KXS98848.1"/>
    </source>
</evidence>
<dbReference type="EMBL" id="LFZN01000104">
    <property type="protein sequence ID" value="KXS98848.1"/>
    <property type="molecule type" value="Genomic_DNA"/>
</dbReference>
<name>A0A139H913_9PEZI</name>
<evidence type="ECO:0000313" key="3">
    <source>
        <dbReference type="Proteomes" id="UP000070133"/>
    </source>
</evidence>
<dbReference type="AlphaFoldDB" id="A0A139H913"/>
<accession>A0A139H913</accession>
<proteinExistence type="predicted"/>
<organism evidence="2 3">
    <name type="scientific">Pseudocercospora eumusae</name>
    <dbReference type="NCBI Taxonomy" id="321146"/>
    <lineage>
        <taxon>Eukaryota</taxon>
        <taxon>Fungi</taxon>
        <taxon>Dikarya</taxon>
        <taxon>Ascomycota</taxon>
        <taxon>Pezizomycotina</taxon>
        <taxon>Dothideomycetes</taxon>
        <taxon>Dothideomycetidae</taxon>
        <taxon>Mycosphaerellales</taxon>
        <taxon>Mycosphaerellaceae</taxon>
        <taxon>Pseudocercospora</taxon>
    </lineage>
</organism>
<feature type="region of interest" description="Disordered" evidence="1">
    <location>
        <begin position="1"/>
        <end position="25"/>
    </location>
</feature>
<evidence type="ECO:0000256" key="1">
    <source>
        <dbReference type="SAM" id="MobiDB-lite"/>
    </source>
</evidence>
<dbReference type="Proteomes" id="UP000070133">
    <property type="component" value="Unassembled WGS sequence"/>
</dbReference>
<protein>
    <submittedName>
        <fullName evidence="2">Uncharacterized protein</fullName>
    </submittedName>
</protein>
<keyword evidence="3" id="KW-1185">Reference proteome</keyword>